<accession>A0ACB8HQD9</accession>
<comment type="caution">
    <text evidence="1">The sequence shown here is derived from an EMBL/GenBank/DDBJ whole genome shotgun (WGS) entry which is preliminary data.</text>
</comment>
<dbReference type="EMBL" id="CM038913">
    <property type="protein sequence ID" value="KAH9557986.1"/>
    <property type="molecule type" value="Genomic_DNA"/>
</dbReference>
<evidence type="ECO:0000313" key="2">
    <source>
        <dbReference type="Proteomes" id="UP000828922"/>
    </source>
</evidence>
<reference evidence="2" key="1">
    <citation type="journal article" date="2022" name="New Phytol.">
        <title>Phylogenomic structure and speciation in an emerging model: the Sphagnum magellanicum complex (Bryophyta).</title>
        <authorList>
            <person name="Shaw A.J."/>
            <person name="Piatkowski B."/>
            <person name="Duffy A.M."/>
            <person name="Aguero B."/>
            <person name="Imwattana K."/>
            <person name="Nieto-Lugilde M."/>
            <person name="Healey A."/>
            <person name="Weston D.J."/>
            <person name="Patel M.N."/>
            <person name="Schmutz J."/>
            <person name="Grimwood J."/>
            <person name="Yavitt J.B."/>
            <person name="Hassel K."/>
            <person name="Stenoien H.K."/>
            <person name="Flatberg K.I."/>
            <person name="Bickford C.P."/>
            <person name="Hicks K.A."/>
        </authorList>
    </citation>
    <scope>NUCLEOTIDE SEQUENCE [LARGE SCALE GENOMIC DNA]</scope>
</reference>
<organism evidence="1 2">
    <name type="scientific">Sphagnum magellanicum</name>
    <dbReference type="NCBI Taxonomy" id="128215"/>
    <lineage>
        <taxon>Eukaryota</taxon>
        <taxon>Viridiplantae</taxon>
        <taxon>Streptophyta</taxon>
        <taxon>Embryophyta</taxon>
        <taxon>Bryophyta</taxon>
        <taxon>Sphagnophytina</taxon>
        <taxon>Sphagnopsida</taxon>
        <taxon>Sphagnales</taxon>
        <taxon>Sphagnaceae</taxon>
        <taxon>Sphagnum</taxon>
    </lineage>
</organism>
<dbReference type="Proteomes" id="UP000828922">
    <property type="component" value="Linkage Group LG07"/>
</dbReference>
<gene>
    <name evidence="1" type="ORF">CY35_07G113600</name>
</gene>
<protein>
    <submittedName>
        <fullName evidence="1">Uncharacterized protein</fullName>
    </submittedName>
</protein>
<name>A0ACB8HQD9_9BRYO</name>
<keyword evidence="2" id="KW-1185">Reference proteome</keyword>
<proteinExistence type="predicted"/>
<evidence type="ECO:0000313" key="1">
    <source>
        <dbReference type="EMBL" id="KAH9557986.1"/>
    </source>
</evidence>
<sequence length="1289" mass="142221">MEKEKEKESSRRSWPWKKKSPSEKLPTNASVVSAGTSPNSSSLFEEQQPQQQQRWDLHHRSFSVQMSPQKDVSAARVLQTHYVRAVAADAIQQQQSEDKAKSVSEQLATALADITIKDNLVKQHIKVAEEAVSGWEKAEAEAVALKLQLDAALQQKLATEDRVAHLDGALKECMKQLRHVREEQEQLIHDTLVKKTREYDKLRVEMETKLAEASQILSQTRTELLESRAEGKALSHALQERSRSLAELGESKGRAEADIKILQVRLEAMEKENANLKYEVHVLNKELEIRNEEREYERKAADIAAKQHLESVKKIAKLEEECNRLRVLIRKKLPGPAALQRMRHEVEGLGKVDAIESKRRRSLGHSGRHMDPSLMGMMQENVHDDLGYNGMSSGIAEKMAAMDEEMKMLKEALARRNEELQNAHVTCVKTANRLSLVEEELDRALGVQHQSKQQEIKTLIKGGSHHHHHHHSTDMDINGDASSDAWASALVAELDQFKKKSKVLPLSNGHTDKGQASLSYQLMDDFVEMERLAKMSEPAKSEITYSDSASFDGPRESPLTAAASDQIQELEGELASTRRELESANHTICGLNAKLATAEEQLTALQSRNSANEVLLINLQDQLDRLNEIQSDMERGGNGPPALSDQMSGFSIKDILARGRENGQTGSVSETCSSEVEAPEEHDASVSDAESKASTAHIELAASLSKIVGILEALAQATGSEHTLLVTMHIDGTGKMLGSHLQGEGGAQIAQSMQWKDLELENAMQIVVLAGNKLLQGKCDMVEFISELASALDRIILLKPFKIRPSHQATECDEDDDDDSELLAQQQCAKAQATPTMMNLNELKCAQLFLPDGEINAADRRSPVKEELPPWPSNQLVGAVASTTATTEVEEHLRGGNADIEDHLNVVNEKMEQLKVQEEEEERHLLLFDHEMHQDDTQEDSEGLKEDELLEEELMVLSSVNPRVVSSLQAATGEMNHLHDKVAALEVQLRDERQQHHEVMAKLENLQHQLHLNASKSEHSGGSHARNGDWTSHSTSQDEDTKSRKEREDREMAAAALAECQRTIQALGKQLQVMGTVPPLATTTQERTETSIDSSTDSVTSIKKPSTNMEILQWQTNAAEVIPCLPDIADAHNHSPSALRERSSASPWVVTTTVEPPPHPGGGKLSPIPTPPGRQYKGRPASADQSFYGWHQGGENGHRFSNDYTDSAGTVPPSPPALSGHGSMSMPASPARSPGSVLRSLRKRSSNGPKSLSEDSVAADETPPQKPRISSTFSRFYSRSRSGSSGSSG</sequence>